<protein>
    <submittedName>
        <fullName evidence="2">Uncharacterized protein</fullName>
    </submittedName>
</protein>
<proteinExistence type="predicted"/>
<dbReference type="EMBL" id="JARKIB010000020">
    <property type="protein sequence ID" value="KAJ7768346.1"/>
    <property type="molecule type" value="Genomic_DNA"/>
</dbReference>
<evidence type="ECO:0000313" key="2">
    <source>
        <dbReference type="EMBL" id="KAJ7768346.1"/>
    </source>
</evidence>
<evidence type="ECO:0000256" key="1">
    <source>
        <dbReference type="SAM" id="MobiDB-lite"/>
    </source>
</evidence>
<feature type="region of interest" description="Disordered" evidence="1">
    <location>
        <begin position="1"/>
        <end position="82"/>
    </location>
</feature>
<evidence type="ECO:0000313" key="3">
    <source>
        <dbReference type="Proteomes" id="UP001215598"/>
    </source>
</evidence>
<dbReference type="Proteomes" id="UP001215598">
    <property type="component" value="Unassembled WGS sequence"/>
</dbReference>
<feature type="compositionally biased region" description="Low complexity" evidence="1">
    <location>
        <begin position="239"/>
        <end position="251"/>
    </location>
</feature>
<feature type="region of interest" description="Disordered" evidence="1">
    <location>
        <begin position="498"/>
        <end position="525"/>
    </location>
</feature>
<feature type="compositionally biased region" description="Polar residues" evidence="1">
    <location>
        <begin position="165"/>
        <end position="182"/>
    </location>
</feature>
<feature type="compositionally biased region" description="Basic residues" evidence="1">
    <location>
        <begin position="1"/>
        <end position="10"/>
    </location>
</feature>
<feature type="region of interest" description="Disordered" evidence="1">
    <location>
        <begin position="212"/>
        <end position="251"/>
    </location>
</feature>
<comment type="caution">
    <text evidence="2">The sequence shown here is derived from an EMBL/GenBank/DDBJ whole genome shotgun (WGS) entry which is preliminary data.</text>
</comment>
<organism evidence="2 3">
    <name type="scientific">Mycena metata</name>
    <dbReference type="NCBI Taxonomy" id="1033252"/>
    <lineage>
        <taxon>Eukaryota</taxon>
        <taxon>Fungi</taxon>
        <taxon>Dikarya</taxon>
        <taxon>Basidiomycota</taxon>
        <taxon>Agaricomycotina</taxon>
        <taxon>Agaricomycetes</taxon>
        <taxon>Agaricomycetidae</taxon>
        <taxon>Agaricales</taxon>
        <taxon>Marasmiineae</taxon>
        <taxon>Mycenaceae</taxon>
        <taxon>Mycena</taxon>
    </lineage>
</organism>
<feature type="compositionally biased region" description="Low complexity" evidence="1">
    <location>
        <begin position="212"/>
        <end position="232"/>
    </location>
</feature>
<name>A0AAD7JQL1_9AGAR</name>
<feature type="compositionally biased region" description="Low complexity" evidence="1">
    <location>
        <begin position="461"/>
        <end position="471"/>
    </location>
</feature>
<feature type="compositionally biased region" description="Polar residues" evidence="1">
    <location>
        <begin position="498"/>
        <end position="509"/>
    </location>
</feature>
<feature type="compositionally biased region" description="Polar residues" evidence="1">
    <location>
        <begin position="418"/>
        <end position="435"/>
    </location>
</feature>
<feature type="compositionally biased region" description="Basic and acidic residues" evidence="1">
    <location>
        <begin position="362"/>
        <end position="372"/>
    </location>
</feature>
<feature type="region of interest" description="Disordered" evidence="1">
    <location>
        <begin position="556"/>
        <end position="577"/>
    </location>
</feature>
<accession>A0AAD7JQL1</accession>
<feature type="compositionally biased region" description="Low complexity" evidence="1">
    <location>
        <begin position="11"/>
        <end position="25"/>
    </location>
</feature>
<feature type="region of interest" description="Disordered" evidence="1">
    <location>
        <begin position="98"/>
        <end position="127"/>
    </location>
</feature>
<keyword evidence="3" id="KW-1185">Reference proteome</keyword>
<sequence length="665" mass="71318">MLTLFHKKRTAASSVSKPSSSTTRSGLKPLHLVEKLVAANVIAPQAPPPPPRLNLIGRNKNTRSSVPLSRPSTAKPPRSSLPAQIIKAARAPFVVPLRCSSRDPPRASITSRPSIPEPTPNRRPIRPSKAAPVLKAIVPICRARTGVVSRQNPKVAVNSGKGKTAVTTAHKSRVPSTQSTKPTVVKHPQVKSPKVVTLKSPAIPSRIPVFVSRTSTGPYTPSPTPRSSSSRIPRLKYASSPSSPSSTSSGSVISFDLATPCPSPTQVVEARQMAPKIVVFKTVEVQVTIEEVDIEAIGLIVDACPKLDDAQVEAEAVEDVSDETSPDNGTDSESDPTDAAHLSSSGNAESVCVEAPAPTEFRASEEKTEKNQETGSGEEDGGIIGQLIGELKNRLSWGKNKNSNSPYSIDRRGRRRPTSSNSNENTVLDTTSELQQAFARRQSATASGTWKSDLMKKQPENKNQNTNTTTRKPLEPVSRLNPNVVNGSIHYVLPQTSTPTLLIPTPNSVDSPNDPQPASPPPGAEEDFVVTELVNTAFGRTTVARSQDYKRVEVAEGAAEGRGGRGEGGPEIINVGGGCDLSSEQLKTRRYGRGEDAPSALFSQLTNLGGVRHFKILSKEILQAKPQLQKHLIQFDNSVKLKEEMVQLKPYSASEPLPALSWDIL</sequence>
<gene>
    <name evidence="2" type="ORF">B0H16DRAFT_1686498</name>
</gene>
<dbReference type="AlphaFoldDB" id="A0AAD7JQL1"/>
<feature type="compositionally biased region" description="Polar residues" evidence="1">
    <location>
        <begin position="62"/>
        <end position="72"/>
    </location>
</feature>
<reference evidence="2" key="1">
    <citation type="submission" date="2023-03" db="EMBL/GenBank/DDBJ databases">
        <title>Massive genome expansion in bonnet fungi (Mycena s.s.) driven by repeated elements and novel gene families across ecological guilds.</title>
        <authorList>
            <consortium name="Lawrence Berkeley National Laboratory"/>
            <person name="Harder C.B."/>
            <person name="Miyauchi S."/>
            <person name="Viragh M."/>
            <person name="Kuo A."/>
            <person name="Thoen E."/>
            <person name="Andreopoulos B."/>
            <person name="Lu D."/>
            <person name="Skrede I."/>
            <person name="Drula E."/>
            <person name="Henrissat B."/>
            <person name="Morin E."/>
            <person name="Kohler A."/>
            <person name="Barry K."/>
            <person name="LaButti K."/>
            <person name="Morin E."/>
            <person name="Salamov A."/>
            <person name="Lipzen A."/>
            <person name="Mereny Z."/>
            <person name="Hegedus B."/>
            <person name="Baldrian P."/>
            <person name="Stursova M."/>
            <person name="Weitz H."/>
            <person name="Taylor A."/>
            <person name="Grigoriev I.V."/>
            <person name="Nagy L.G."/>
            <person name="Martin F."/>
            <person name="Kauserud H."/>
        </authorList>
    </citation>
    <scope>NUCLEOTIDE SEQUENCE</scope>
    <source>
        <strain evidence="2">CBHHK182m</strain>
    </source>
</reference>
<feature type="region of interest" description="Disordered" evidence="1">
    <location>
        <begin position="153"/>
        <end position="196"/>
    </location>
</feature>
<feature type="region of interest" description="Disordered" evidence="1">
    <location>
        <begin position="312"/>
        <end position="383"/>
    </location>
</feature>
<feature type="compositionally biased region" description="Acidic residues" evidence="1">
    <location>
        <begin position="312"/>
        <end position="336"/>
    </location>
</feature>
<feature type="compositionally biased region" description="Pro residues" evidence="1">
    <location>
        <begin position="514"/>
        <end position="523"/>
    </location>
</feature>
<feature type="region of interest" description="Disordered" evidence="1">
    <location>
        <begin position="395"/>
        <end position="481"/>
    </location>
</feature>